<comment type="caution">
    <text evidence="1">The sequence shown here is derived from an EMBL/GenBank/DDBJ whole genome shotgun (WGS) entry which is preliminary data.</text>
</comment>
<protein>
    <submittedName>
        <fullName evidence="1">Uncharacterized protein</fullName>
    </submittedName>
</protein>
<organism evidence="1 2">
    <name type="scientific">Pholiota conissans</name>
    <dbReference type="NCBI Taxonomy" id="109636"/>
    <lineage>
        <taxon>Eukaryota</taxon>
        <taxon>Fungi</taxon>
        <taxon>Dikarya</taxon>
        <taxon>Basidiomycota</taxon>
        <taxon>Agaricomycotina</taxon>
        <taxon>Agaricomycetes</taxon>
        <taxon>Agaricomycetidae</taxon>
        <taxon>Agaricales</taxon>
        <taxon>Agaricineae</taxon>
        <taxon>Strophariaceae</taxon>
        <taxon>Pholiota</taxon>
    </lineage>
</organism>
<gene>
    <name evidence="1" type="ORF">BDN70DRAFT_872911</name>
</gene>
<dbReference type="Proteomes" id="UP000807469">
    <property type="component" value="Unassembled WGS sequence"/>
</dbReference>
<evidence type="ECO:0000313" key="2">
    <source>
        <dbReference type="Proteomes" id="UP000807469"/>
    </source>
</evidence>
<accession>A0A9P6CYL4</accession>
<proteinExistence type="predicted"/>
<keyword evidence="2" id="KW-1185">Reference proteome</keyword>
<evidence type="ECO:0000313" key="1">
    <source>
        <dbReference type="EMBL" id="KAF9484207.1"/>
    </source>
</evidence>
<name>A0A9P6CYL4_9AGAR</name>
<dbReference type="EMBL" id="MU155146">
    <property type="protein sequence ID" value="KAF9484207.1"/>
    <property type="molecule type" value="Genomic_DNA"/>
</dbReference>
<sequence>MTYRPRFRPYINSIEGRRPHILRSAVEYSLTKRLEHRIHNRTQIQHDGVQKPEYPDKDQVHYVIKCQIERGRTRKKLKGEMLLGNDHFVRSPRQRILAFRITRKLCALIVAFNRNHPSICGVSHQRFGKEDFYITRRDDSLVLCKGNMLEL</sequence>
<dbReference type="AlphaFoldDB" id="A0A9P6CYL4"/>
<reference evidence="1" key="1">
    <citation type="submission" date="2020-11" db="EMBL/GenBank/DDBJ databases">
        <authorList>
            <consortium name="DOE Joint Genome Institute"/>
            <person name="Ahrendt S."/>
            <person name="Riley R."/>
            <person name="Andreopoulos W."/>
            <person name="Labutti K."/>
            <person name="Pangilinan J."/>
            <person name="Ruiz-Duenas F.J."/>
            <person name="Barrasa J.M."/>
            <person name="Sanchez-Garcia M."/>
            <person name="Camarero S."/>
            <person name="Miyauchi S."/>
            <person name="Serrano A."/>
            <person name="Linde D."/>
            <person name="Babiker R."/>
            <person name="Drula E."/>
            <person name="Ayuso-Fernandez I."/>
            <person name="Pacheco R."/>
            <person name="Padilla G."/>
            <person name="Ferreira P."/>
            <person name="Barriuso J."/>
            <person name="Kellner H."/>
            <person name="Castanera R."/>
            <person name="Alfaro M."/>
            <person name="Ramirez L."/>
            <person name="Pisabarro A.G."/>
            <person name="Kuo A."/>
            <person name="Tritt A."/>
            <person name="Lipzen A."/>
            <person name="He G."/>
            <person name="Yan M."/>
            <person name="Ng V."/>
            <person name="Cullen D."/>
            <person name="Martin F."/>
            <person name="Rosso M.-N."/>
            <person name="Henrissat B."/>
            <person name="Hibbett D."/>
            <person name="Martinez A.T."/>
            <person name="Grigoriev I.V."/>
        </authorList>
    </citation>
    <scope>NUCLEOTIDE SEQUENCE</scope>
    <source>
        <strain evidence="1">CIRM-BRFM 674</strain>
    </source>
</reference>